<organism evidence="5">
    <name type="scientific">Octopus bimaculoides</name>
    <name type="common">California two-spotted octopus</name>
    <dbReference type="NCBI Taxonomy" id="37653"/>
    <lineage>
        <taxon>Eukaryota</taxon>
        <taxon>Metazoa</taxon>
        <taxon>Spiralia</taxon>
        <taxon>Lophotrochozoa</taxon>
        <taxon>Mollusca</taxon>
        <taxon>Cephalopoda</taxon>
        <taxon>Coleoidea</taxon>
        <taxon>Octopodiformes</taxon>
        <taxon>Octopoda</taxon>
        <taxon>Incirrata</taxon>
        <taxon>Octopodidae</taxon>
        <taxon>Octopus</taxon>
    </lineage>
</organism>
<feature type="domain" description="FLYWCH-type" evidence="4">
    <location>
        <begin position="8"/>
        <end position="67"/>
    </location>
</feature>
<keyword evidence="2" id="KW-0863">Zinc-finger</keyword>
<dbReference type="EMBL" id="KQ420267">
    <property type="protein sequence ID" value="KOF80808.1"/>
    <property type="molecule type" value="Genomic_DNA"/>
</dbReference>
<dbReference type="Pfam" id="PF04500">
    <property type="entry name" value="FLYWCH"/>
    <property type="match status" value="1"/>
</dbReference>
<evidence type="ECO:0000256" key="1">
    <source>
        <dbReference type="ARBA" id="ARBA00022723"/>
    </source>
</evidence>
<dbReference type="GO" id="GO:0008270">
    <property type="term" value="F:zinc ion binding"/>
    <property type="evidence" value="ECO:0007669"/>
    <property type="project" value="UniProtKB-KW"/>
</dbReference>
<accession>A0A0L8GV05</accession>
<keyword evidence="3" id="KW-0862">Zinc</keyword>
<evidence type="ECO:0000313" key="5">
    <source>
        <dbReference type="EMBL" id="KOF80808.1"/>
    </source>
</evidence>
<evidence type="ECO:0000256" key="3">
    <source>
        <dbReference type="ARBA" id="ARBA00022833"/>
    </source>
</evidence>
<dbReference type="OrthoDB" id="6612379at2759"/>
<dbReference type="AlphaFoldDB" id="A0A0L8GV05"/>
<dbReference type="InterPro" id="IPR007588">
    <property type="entry name" value="Znf_FLYWCH"/>
</dbReference>
<protein>
    <recommendedName>
        <fullName evidence="4">FLYWCH-type domain-containing protein</fullName>
    </recommendedName>
</protein>
<keyword evidence="1" id="KW-0479">Metal-binding</keyword>
<name>A0A0L8GV05_OCTBM</name>
<proteinExistence type="predicted"/>
<sequence>MTNFIVLTKNKRKVVESNYIYDFHSNNTKLGKEYWKCEKRKLCSVRIHTVTENNEPKIIYFASEHLHPTDVDWLNARKAVAEIKHEAVENIAASSRSIIAAKFTQLTKNTCSQLSRLPVLSRIIQRYRQKNSGFPANPGARTGFEISGEYYKLDNGEQFLRYDSSIENQQRILVFASENSLQDIAPYRQRACNGMCKTVPEQWFQLFSIYVQVKGSSFPMVFALLPNKTKQIYELHFEQLKLMQLNTYPLDHMADSEVAIH</sequence>
<evidence type="ECO:0000256" key="2">
    <source>
        <dbReference type="ARBA" id="ARBA00022771"/>
    </source>
</evidence>
<reference evidence="5" key="1">
    <citation type="submission" date="2015-07" db="EMBL/GenBank/DDBJ databases">
        <title>MeaNS - Measles Nucleotide Surveillance Program.</title>
        <authorList>
            <person name="Tran T."/>
            <person name="Druce J."/>
        </authorList>
    </citation>
    <scope>NUCLEOTIDE SEQUENCE</scope>
    <source>
        <strain evidence="5">UCB-OBI-ISO-001</strain>
        <tissue evidence="5">Gonad</tissue>
    </source>
</reference>
<evidence type="ECO:0000259" key="4">
    <source>
        <dbReference type="Pfam" id="PF04500"/>
    </source>
</evidence>
<gene>
    <name evidence="5" type="ORF">OCBIM_22027369mg</name>
</gene>
<dbReference type="Gene3D" id="2.20.25.240">
    <property type="match status" value="1"/>
</dbReference>